<comment type="caution">
    <text evidence="1">The sequence shown here is derived from an EMBL/GenBank/DDBJ whole genome shotgun (WGS) entry which is preliminary data.</text>
</comment>
<keyword evidence="2" id="KW-1185">Reference proteome</keyword>
<dbReference type="AlphaFoldDB" id="A0A5B7EWH9"/>
<organism evidence="1 2">
    <name type="scientific">Portunus trituberculatus</name>
    <name type="common">Swimming crab</name>
    <name type="synonym">Neptunus trituberculatus</name>
    <dbReference type="NCBI Taxonomy" id="210409"/>
    <lineage>
        <taxon>Eukaryota</taxon>
        <taxon>Metazoa</taxon>
        <taxon>Ecdysozoa</taxon>
        <taxon>Arthropoda</taxon>
        <taxon>Crustacea</taxon>
        <taxon>Multicrustacea</taxon>
        <taxon>Malacostraca</taxon>
        <taxon>Eumalacostraca</taxon>
        <taxon>Eucarida</taxon>
        <taxon>Decapoda</taxon>
        <taxon>Pleocyemata</taxon>
        <taxon>Brachyura</taxon>
        <taxon>Eubrachyura</taxon>
        <taxon>Portunoidea</taxon>
        <taxon>Portunidae</taxon>
        <taxon>Portuninae</taxon>
        <taxon>Portunus</taxon>
    </lineage>
</organism>
<evidence type="ECO:0000313" key="1">
    <source>
        <dbReference type="EMBL" id="MPC37379.1"/>
    </source>
</evidence>
<proteinExistence type="predicted"/>
<dbReference type="EMBL" id="VSRR010003766">
    <property type="protein sequence ID" value="MPC37379.1"/>
    <property type="molecule type" value="Genomic_DNA"/>
</dbReference>
<reference evidence="1 2" key="1">
    <citation type="submission" date="2019-05" db="EMBL/GenBank/DDBJ databases">
        <title>Another draft genome of Portunus trituberculatus and its Hox gene families provides insights of decapod evolution.</title>
        <authorList>
            <person name="Jeong J.-H."/>
            <person name="Song I."/>
            <person name="Kim S."/>
            <person name="Choi T."/>
            <person name="Kim D."/>
            <person name="Ryu S."/>
            <person name="Kim W."/>
        </authorList>
    </citation>
    <scope>NUCLEOTIDE SEQUENCE [LARGE SCALE GENOMIC DNA]</scope>
    <source>
        <tissue evidence="1">Muscle</tissue>
    </source>
</reference>
<evidence type="ECO:0000313" key="2">
    <source>
        <dbReference type="Proteomes" id="UP000324222"/>
    </source>
</evidence>
<sequence>MAHLLGTQCLERDPEPRPLTYEEKLIKKKKEEDWYFRSTAPVLRAKTLYHELEYNTNFYKKVHFSPEMTPPTTNILYSKVQYDSSDAEPYDVYPETFSPDPPKAEILYSTIRYASPS</sequence>
<protein>
    <submittedName>
        <fullName evidence="1">Uncharacterized protein</fullName>
    </submittedName>
</protein>
<name>A0A5B7EWH9_PORTR</name>
<accession>A0A5B7EWH9</accession>
<dbReference type="Proteomes" id="UP000324222">
    <property type="component" value="Unassembled WGS sequence"/>
</dbReference>
<gene>
    <name evidence="1" type="ORF">E2C01_030854</name>
</gene>